<gene>
    <name evidence="2" type="ORF">ULVI_12910</name>
</gene>
<dbReference type="Proteomes" id="UP000077013">
    <property type="component" value="Unassembled WGS sequence"/>
</dbReference>
<evidence type="ECO:0000259" key="1">
    <source>
        <dbReference type="Pfam" id="PF13566"/>
    </source>
</evidence>
<name>A0A167EX55_9FLAO</name>
<reference evidence="2 3" key="1">
    <citation type="submission" date="2016-02" db="EMBL/GenBank/DDBJ databases">
        <title>Ulvibacter sp. LPB0005, isolated from Thais luteostoma.</title>
        <authorList>
            <person name="Shin S.-K."/>
            <person name="Yi H."/>
        </authorList>
    </citation>
    <scope>NUCLEOTIDE SEQUENCE [LARGE SCALE GENOMIC DNA]</scope>
    <source>
        <strain evidence="2 3">LPB0005</strain>
    </source>
</reference>
<dbReference type="STRING" id="1763537.ULVI_12910"/>
<dbReference type="NCBIfam" id="TIGR03915">
    <property type="entry name" value="SAM_7_link_chp"/>
    <property type="match status" value="1"/>
</dbReference>
<dbReference type="InterPro" id="IPR023875">
    <property type="entry name" value="DNA_repair_put"/>
</dbReference>
<dbReference type="InterPro" id="IPR025404">
    <property type="entry name" value="DUF4130"/>
</dbReference>
<accession>A0A167EX55</accession>
<protein>
    <submittedName>
        <fullName evidence="2">DNA metabolism protein</fullName>
    </submittedName>
</protein>
<feature type="domain" description="DUF4130" evidence="1">
    <location>
        <begin position="86"/>
        <end position="252"/>
    </location>
</feature>
<proteinExistence type="predicted"/>
<dbReference type="Pfam" id="PF13566">
    <property type="entry name" value="DUF4130"/>
    <property type="match status" value="1"/>
</dbReference>
<dbReference type="AlphaFoldDB" id="A0A167EX55"/>
<comment type="caution">
    <text evidence="2">The sequence shown here is derived from an EMBL/GenBank/DDBJ whole genome shotgun (WGS) entry which is preliminary data.</text>
</comment>
<organism evidence="2 3">
    <name type="scientific">Cochleicola gelatinilyticus</name>
    <dbReference type="NCBI Taxonomy" id="1763537"/>
    <lineage>
        <taxon>Bacteria</taxon>
        <taxon>Pseudomonadati</taxon>
        <taxon>Bacteroidota</taxon>
        <taxon>Flavobacteriia</taxon>
        <taxon>Flavobacteriales</taxon>
        <taxon>Flavobacteriaceae</taxon>
        <taxon>Cochleicola</taxon>
    </lineage>
</organism>
<dbReference type="EMBL" id="LRXL01000052">
    <property type="protein sequence ID" value="OAB75961.1"/>
    <property type="molecule type" value="Genomic_DNA"/>
</dbReference>
<keyword evidence="3" id="KW-1185">Reference proteome</keyword>
<evidence type="ECO:0000313" key="3">
    <source>
        <dbReference type="Proteomes" id="UP000077013"/>
    </source>
</evidence>
<dbReference type="RefSeq" id="WP_068593218.1">
    <property type="nucleotide sequence ID" value="NZ_LRXL01000052.1"/>
</dbReference>
<evidence type="ECO:0000313" key="2">
    <source>
        <dbReference type="EMBL" id="OAB75961.1"/>
    </source>
</evidence>
<sequence>MNTILAYDGSFDGFLSGVYEIYDRKLMGVPLQKQAITSETFFDTIETINTNSRKAARVWKGIKKNCSTQGRQNIYKVFLSESPLTESLLLHYLHRAFTEKGKIDSDFSDPKVLEVSKIAKKVDREKHRMDAFVRFKQTKDGIYFAIVAPDFNTLPLNASHFKKRYADQKWIIYDTKRDYGLFYNLNTVETITIDLPPSILNATTSNAIFTSEEIQFQELWKNYFKSTNIVSRKNMKLHIQHVPKRYWKYLSEKQST</sequence>
<dbReference type="OrthoDB" id="5290748at2"/>